<dbReference type="EMBL" id="AP027731">
    <property type="protein sequence ID" value="BDZ45306.1"/>
    <property type="molecule type" value="Genomic_DNA"/>
</dbReference>
<gene>
    <name evidence="2" type="ORF">GCM10025866_12150</name>
</gene>
<dbReference type="InterPro" id="IPR023365">
    <property type="entry name" value="Sortase_dom-sf"/>
</dbReference>
<dbReference type="InterPro" id="IPR042001">
    <property type="entry name" value="Sortase_F"/>
</dbReference>
<keyword evidence="3" id="KW-1185">Reference proteome</keyword>
<name>A0ABM8GAQ4_9MICO</name>
<evidence type="ECO:0000313" key="2">
    <source>
        <dbReference type="EMBL" id="BDZ45306.1"/>
    </source>
</evidence>
<dbReference type="CDD" id="cd05829">
    <property type="entry name" value="Sortase_F"/>
    <property type="match status" value="1"/>
</dbReference>
<dbReference type="InterPro" id="IPR005754">
    <property type="entry name" value="Sortase"/>
</dbReference>
<dbReference type="Gene3D" id="2.40.260.10">
    <property type="entry name" value="Sortase"/>
    <property type="match status" value="1"/>
</dbReference>
<accession>A0ABM8GAQ4</accession>
<dbReference type="Proteomes" id="UP001321498">
    <property type="component" value="Chromosome"/>
</dbReference>
<reference evidence="3" key="1">
    <citation type="journal article" date="2019" name="Int. J. Syst. Evol. Microbiol.">
        <title>The Global Catalogue of Microorganisms (GCM) 10K type strain sequencing project: providing services to taxonomists for standard genome sequencing and annotation.</title>
        <authorList>
            <consortium name="The Broad Institute Genomics Platform"/>
            <consortium name="The Broad Institute Genome Sequencing Center for Infectious Disease"/>
            <person name="Wu L."/>
            <person name="Ma J."/>
        </authorList>
    </citation>
    <scope>NUCLEOTIDE SEQUENCE [LARGE SCALE GENOMIC DNA]</scope>
    <source>
        <strain evidence="3">NBRC 108725</strain>
    </source>
</reference>
<keyword evidence="1" id="KW-0378">Hydrolase</keyword>
<evidence type="ECO:0000256" key="1">
    <source>
        <dbReference type="ARBA" id="ARBA00022801"/>
    </source>
</evidence>
<dbReference type="NCBIfam" id="NF033748">
    <property type="entry name" value="class_F_sortase"/>
    <property type="match status" value="1"/>
</dbReference>
<sequence>MSIPSIGVDSALMELGLNRDGTIEVPPFDKDAPAGWYRGSPTPGELGPAVILGHVDTYQAGPVVFYRLGDVRPGDAVSVTREDGSVAAFQVDHVDSFPKATFPTLEVYGNTPDAELRLITCGGDWDPDAHDYAANIVVFAHLVT</sequence>
<evidence type="ECO:0008006" key="4">
    <source>
        <dbReference type="Google" id="ProtNLM"/>
    </source>
</evidence>
<dbReference type="SUPFAM" id="SSF63817">
    <property type="entry name" value="Sortase"/>
    <property type="match status" value="1"/>
</dbReference>
<dbReference type="Pfam" id="PF04203">
    <property type="entry name" value="Sortase"/>
    <property type="match status" value="1"/>
</dbReference>
<evidence type="ECO:0000313" key="3">
    <source>
        <dbReference type="Proteomes" id="UP001321498"/>
    </source>
</evidence>
<proteinExistence type="predicted"/>
<dbReference type="RefSeq" id="WP_286278672.1">
    <property type="nucleotide sequence ID" value="NZ_AP027731.1"/>
</dbReference>
<organism evidence="2 3">
    <name type="scientific">Naasia aerilata</name>
    <dbReference type="NCBI Taxonomy" id="1162966"/>
    <lineage>
        <taxon>Bacteria</taxon>
        <taxon>Bacillati</taxon>
        <taxon>Actinomycetota</taxon>
        <taxon>Actinomycetes</taxon>
        <taxon>Micrococcales</taxon>
        <taxon>Microbacteriaceae</taxon>
        <taxon>Naasia</taxon>
    </lineage>
</organism>
<protein>
    <recommendedName>
        <fullName evidence="4">Class F sortase</fullName>
    </recommendedName>
</protein>